<dbReference type="Proteomes" id="UP000823388">
    <property type="component" value="Chromosome 1N"/>
</dbReference>
<sequence>TNSQAIDHETRGKIATPRRSLISHLILCHAIGAHGNLGHQSPRATSAVPSLYKNPSLHGKPNFQQAARPNSTSIHPYPKRGQIQSDNRLNPASFAECSIWCRLQSWAHIQIQHLLVPG</sequence>
<gene>
    <name evidence="2" type="ORF">PVAP13_1NG557101</name>
</gene>
<protein>
    <submittedName>
        <fullName evidence="2">Uncharacterized protein</fullName>
    </submittedName>
</protein>
<dbReference type="EMBL" id="CM029038">
    <property type="protein sequence ID" value="KAG2654972.1"/>
    <property type="molecule type" value="Genomic_DNA"/>
</dbReference>
<evidence type="ECO:0000313" key="3">
    <source>
        <dbReference type="Proteomes" id="UP000823388"/>
    </source>
</evidence>
<dbReference type="AlphaFoldDB" id="A0A8T0X0A2"/>
<feature type="compositionally biased region" description="Polar residues" evidence="1">
    <location>
        <begin position="39"/>
        <end position="48"/>
    </location>
</feature>
<accession>A0A8T0X0A2</accession>
<proteinExistence type="predicted"/>
<keyword evidence="3" id="KW-1185">Reference proteome</keyword>
<organism evidence="2 3">
    <name type="scientific">Panicum virgatum</name>
    <name type="common">Blackwell switchgrass</name>
    <dbReference type="NCBI Taxonomy" id="38727"/>
    <lineage>
        <taxon>Eukaryota</taxon>
        <taxon>Viridiplantae</taxon>
        <taxon>Streptophyta</taxon>
        <taxon>Embryophyta</taxon>
        <taxon>Tracheophyta</taxon>
        <taxon>Spermatophyta</taxon>
        <taxon>Magnoliopsida</taxon>
        <taxon>Liliopsida</taxon>
        <taxon>Poales</taxon>
        <taxon>Poaceae</taxon>
        <taxon>PACMAD clade</taxon>
        <taxon>Panicoideae</taxon>
        <taxon>Panicodae</taxon>
        <taxon>Paniceae</taxon>
        <taxon>Panicinae</taxon>
        <taxon>Panicum</taxon>
        <taxon>Panicum sect. Hiantes</taxon>
    </lineage>
</organism>
<reference evidence="2" key="1">
    <citation type="submission" date="2020-05" db="EMBL/GenBank/DDBJ databases">
        <title>WGS assembly of Panicum virgatum.</title>
        <authorList>
            <person name="Lovell J.T."/>
            <person name="Jenkins J."/>
            <person name="Shu S."/>
            <person name="Juenger T.E."/>
            <person name="Schmutz J."/>
        </authorList>
    </citation>
    <scope>NUCLEOTIDE SEQUENCE</scope>
    <source>
        <strain evidence="2">AP13</strain>
    </source>
</reference>
<feature type="region of interest" description="Disordered" evidence="1">
    <location>
        <begin position="39"/>
        <end position="86"/>
    </location>
</feature>
<evidence type="ECO:0000256" key="1">
    <source>
        <dbReference type="SAM" id="MobiDB-lite"/>
    </source>
</evidence>
<feature type="compositionally biased region" description="Polar residues" evidence="1">
    <location>
        <begin position="62"/>
        <end position="74"/>
    </location>
</feature>
<comment type="caution">
    <text evidence="2">The sequence shown here is derived from an EMBL/GenBank/DDBJ whole genome shotgun (WGS) entry which is preliminary data.</text>
</comment>
<name>A0A8T0X0A2_PANVG</name>
<feature type="non-terminal residue" evidence="2">
    <location>
        <position position="1"/>
    </location>
</feature>
<evidence type="ECO:0000313" key="2">
    <source>
        <dbReference type="EMBL" id="KAG2654972.1"/>
    </source>
</evidence>